<feature type="transmembrane region" description="Helical" evidence="1">
    <location>
        <begin position="492"/>
        <end position="511"/>
    </location>
</feature>
<organism evidence="2 3">
    <name type="scientific">Ornithinimicrobium cryptoxanthini</name>
    <dbReference type="NCBI Taxonomy" id="2934161"/>
    <lineage>
        <taxon>Bacteria</taxon>
        <taxon>Bacillati</taxon>
        <taxon>Actinomycetota</taxon>
        <taxon>Actinomycetes</taxon>
        <taxon>Micrococcales</taxon>
        <taxon>Ornithinimicrobiaceae</taxon>
        <taxon>Ornithinimicrobium</taxon>
    </lineage>
</organism>
<keyword evidence="3" id="KW-1185">Reference proteome</keyword>
<keyword evidence="1" id="KW-1133">Transmembrane helix</keyword>
<name>A0ABY4YJQ1_9MICO</name>
<feature type="transmembrane region" description="Helical" evidence="1">
    <location>
        <begin position="329"/>
        <end position="350"/>
    </location>
</feature>
<gene>
    <name evidence="2" type="ORF">NF557_00635</name>
</gene>
<evidence type="ECO:0000313" key="3">
    <source>
        <dbReference type="Proteomes" id="UP001056535"/>
    </source>
</evidence>
<feature type="transmembrane region" description="Helical" evidence="1">
    <location>
        <begin position="362"/>
        <end position="380"/>
    </location>
</feature>
<keyword evidence="1" id="KW-0812">Transmembrane</keyword>
<sequence length="686" mass="68910">MTESAGRRFAWVLFGLVVLLLGGTMVASVLGARTSGVGAEPLGGTGGEVVMVGAPGLTWSDISQEETPTLWALLESGASGGLVVRGTHPVTCPADGWLTLSAGQRASADTDGAQDCAGVPGVEVSGDAATVPGWEAWQEAADRRPLDSRLGTLTTAIEDAGGCVAAYGPLAALGAAATIGEVTPYAEGGLTAYEPGGCAVSLVDGGVIAGPADAAVLDAELAGLRDSLPADATLVVAGLADRGEQAGVRAALIWGNGVPAGALHSSTTQQTDLVQTTDLTATVLLLAGVEIPAAVSGKAVEVVPTEQAATERVDDLQGLTAAIGGAQALAIPVLGIGVVLALVALAQLVVTGQRTATRVLGLWAMAFPSATFLAGLVPWWRGSPAWLPLGLTLLVLAGVQVALALLGPWRRHPLGPPAVIAALTVVVLGVDVVLGGRLGLISILGVQPLTAGRFHGMGNVGYGIFAVSGLLLAGFLASLLRSRPMARRTAAALVIGVLGLLLVLVDGAPMWGADFGGVPALVVAVGILGLAAAEIRLTPVRALLIGGAAVAVAGVLMFVDWLRPPGARTHLGDFLQSVIDGGALDIVLRKLDQSLGILVRYPVSWVAVLVLVALVWAVASPDSWPGRRIAPLWQVPLLRATAVAVLTCVTIGWALNDSGIAVVGIGLAVAIAAAIAIGAAIAVPRR</sequence>
<feature type="transmembrane region" description="Helical" evidence="1">
    <location>
        <begin position="418"/>
        <end position="440"/>
    </location>
</feature>
<keyword evidence="1" id="KW-0472">Membrane</keyword>
<accession>A0ABY4YJQ1</accession>
<proteinExistence type="predicted"/>
<dbReference type="EMBL" id="CP099490">
    <property type="protein sequence ID" value="USQ76475.1"/>
    <property type="molecule type" value="Genomic_DNA"/>
</dbReference>
<feature type="transmembrane region" description="Helical" evidence="1">
    <location>
        <begin position="660"/>
        <end position="683"/>
    </location>
</feature>
<evidence type="ECO:0000256" key="1">
    <source>
        <dbReference type="SAM" id="Phobius"/>
    </source>
</evidence>
<feature type="transmembrane region" description="Helical" evidence="1">
    <location>
        <begin position="631"/>
        <end position="654"/>
    </location>
</feature>
<feature type="transmembrane region" description="Helical" evidence="1">
    <location>
        <begin position="517"/>
        <end position="535"/>
    </location>
</feature>
<feature type="transmembrane region" description="Helical" evidence="1">
    <location>
        <begin position="460"/>
        <end position="480"/>
    </location>
</feature>
<protein>
    <submittedName>
        <fullName evidence="2">Uncharacterized protein</fullName>
    </submittedName>
</protein>
<dbReference type="RefSeq" id="WP_252621177.1">
    <property type="nucleotide sequence ID" value="NZ_CP099490.1"/>
</dbReference>
<feature type="transmembrane region" description="Helical" evidence="1">
    <location>
        <begin position="386"/>
        <end position="406"/>
    </location>
</feature>
<feature type="transmembrane region" description="Helical" evidence="1">
    <location>
        <begin position="542"/>
        <end position="562"/>
    </location>
</feature>
<dbReference type="Proteomes" id="UP001056535">
    <property type="component" value="Chromosome"/>
</dbReference>
<evidence type="ECO:0000313" key="2">
    <source>
        <dbReference type="EMBL" id="USQ76475.1"/>
    </source>
</evidence>
<feature type="transmembrane region" description="Helical" evidence="1">
    <location>
        <begin position="598"/>
        <end position="619"/>
    </location>
</feature>
<reference evidence="2" key="1">
    <citation type="submission" date="2022-06" db="EMBL/GenBank/DDBJ databases">
        <title>Ornithinimicrobium JY.X270.</title>
        <authorList>
            <person name="Huang Y."/>
        </authorList>
    </citation>
    <scope>NUCLEOTIDE SEQUENCE</scope>
    <source>
        <strain evidence="2">JY.X270</strain>
    </source>
</reference>